<keyword evidence="1" id="KW-0520">NAD</keyword>
<proteinExistence type="predicted"/>
<name>A0ABP8G8N7_9BACT</name>
<dbReference type="SUPFAM" id="SSF51735">
    <property type="entry name" value="NAD(P)-binding Rossmann-fold domains"/>
    <property type="match status" value="1"/>
</dbReference>
<evidence type="ECO:0000259" key="2">
    <source>
        <dbReference type="Pfam" id="PF01370"/>
    </source>
</evidence>
<evidence type="ECO:0000256" key="1">
    <source>
        <dbReference type="ARBA" id="ARBA00023027"/>
    </source>
</evidence>
<keyword evidence="4" id="KW-1185">Reference proteome</keyword>
<sequence length="350" mass="39812">MKILVTGCAGFIGFHLVQALLHRGETVVGIDNINDYYDINLKYDRLEALGIGREHIYWYKIVEADKSGFRFCRINLEDRRQLLRICEKEGFDVIVHLAAQAGVRYSIQHPDTYIQSNLVGFLNILEVCREIKVRHLVYASSSSVYGLNECMPFSVRHNVDHPVSLYGASKKSNELMAHAYSHLFGIPTSGLRFFTVYGPWGRPDMAYFLFAEAITKGEPIKVFNHGEMKRDFTYVDDIIRGLICVMDEPAGKNAAWSGQKPDPSSSSAPYRIYNIGNHTPVRLLDFIATLEQQLGKDARKEFVDMQSGDVPATWADVDDLIENFDYRPETPVAEGLSHFVGWYKSYYKIS</sequence>
<dbReference type="EMBL" id="BAABFN010000022">
    <property type="protein sequence ID" value="GAA4319442.1"/>
    <property type="molecule type" value="Genomic_DNA"/>
</dbReference>
<gene>
    <name evidence="3" type="ORF">GCM10023143_32890</name>
</gene>
<dbReference type="PRINTS" id="PR01713">
    <property type="entry name" value="NUCEPIMERASE"/>
</dbReference>
<dbReference type="InterPro" id="IPR036291">
    <property type="entry name" value="NAD(P)-bd_dom_sf"/>
</dbReference>
<dbReference type="Gene3D" id="3.40.50.720">
    <property type="entry name" value="NAD(P)-binding Rossmann-like Domain"/>
    <property type="match status" value="1"/>
</dbReference>
<accession>A0ABP8G8N7</accession>
<dbReference type="InterPro" id="IPR001509">
    <property type="entry name" value="Epimerase_deHydtase"/>
</dbReference>
<dbReference type="PANTHER" id="PTHR43574">
    <property type="entry name" value="EPIMERASE-RELATED"/>
    <property type="match status" value="1"/>
</dbReference>
<dbReference type="RefSeq" id="WP_344981413.1">
    <property type="nucleotide sequence ID" value="NZ_BAABFN010000022.1"/>
</dbReference>
<protein>
    <submittedName>
        <fullName evidence="3">NAD-dependent epimerase</fullName>
    </submittedName>
</protein>
<comment type="caution">
    <text evidence="3">The sequence shown here is derived from an EMBL/GenBank/DDBJ whole genome shotgun (WGS) entry which is preliminary data.</text>
</comment>
<dbReference type="Proteomes" id="UP001501207">
    <property type="component" value="Unassembled WGS sequence"/>
</dbReference>
<evidence type="ECO:0000313" key="4">
    <source>
        <dbReference type="Proteomes" id="UP001501207"/>
    </source>
</evidence>
<dbReference type="Pfam" id="PF01370">
    <property type="entry name" value="Epimerase"/>
    <property type="match status" value="1"/>
</dbReference>
<reference evidence="4" key="1">
    <citation type="journal article" date="2019" name="Int. J. Syst. Evol. Microbiol.">
        <title>The Global Catalogue of Microorganisms (GCM) 10K type strain sequencing project: providing services to taxonomists for standard genome sequencing and annotation.</title>
        <authorList>
            <consortium name="The Broad Institute Genomics Platform"/>
            <consortium name="The Broad Institute Genome Sequencing Center for Infectious Disease"/>
            <person name="Wu L."/>
            <person name="Ma J."/>
        </authorList>
    </citation>
    <scope>NUCLEOTIDE SEQUENCE [LARGE SCALE GENOMIC DNA]</scope>
    <source>
        <strain evidence="4">JCM 17664</strain>
    </source>
</reference>
<organism evidence="3 4">
    <name type="scientific">Compostibacter hankyongensis</name>
    <dbReference type="NCBI Taxonomy" id="1007089"/>
    <lineage>
        <taxon>Bacteria</taxon>
        <taxon>Pseudomonadati</taxon>
        <taxon>Bacteroidota</taxon>
        <taxon>Chitinophagia</taxon>
        <taxon>Chitinophagales</taxon>
        <taxon>Chitinophagaceae</taxon>
        <taxon>Compostibacter</taxon>
    </lineage>
</organism>
<feature type="domain" description="NAD-dependent epimerase/dehydratase" evidence="2">
    <location>
        <begin position="3"/>
        <end position="253"/>
    </location>
</feature>
<dbReference type="CDD" id="cd05253">
    <property type="entry name" value="UDP_GE_SDE_e"/>
    <property type="match status" value="1"/>
</dbReference>
<evidence type="ECO:0000313" key="3">
    <source>
        <dbReference type="EMBL" id="GAA4319442.1"/>
    </source>
</evidence>